<proteinExistence type="predicted"/>
<keyword evidence="2" id="KW-1185">Reference proteome</keyword>
<accession>A0ABQ1JYX1</accession>
<evidence type="ECO:0008006" key="3">
    <source>
        <dbReference type="Google" id="ProtNLM"/>
    </source>
</evidence>
<dbReference type="InterPro" id="IPR006626">
    <property type="entry name" value="PbH1"/>
</dbReference>
<organism evidence="1 2">
    <name type="scientific">Flavobacterium suaedae</name>
    <dbReference type="NCBI Taxonomy" id="1767027"/>
    <lineage>
        <taxon>Bacteria</taxon>
        <taxon>Pseudomonadati</taxon>
        <taxon>Bacteroidota</taxon>
        <taxon>Flavobacteriia</taxon>
        <taxon>Flavobacteriales</taxon>
        <taxon>Flavobacteriaceae</taxon>
        <taxon>Flavobacterium</taxon>
    </lineage>
</organism>
<comment type="caution">
    <text evidence="1">The sequence shown here is derived from an EMBL/GenBank/DDBJ whole genome shotgun (WGS) entry which is preliminary data.</text>
</comment>
<name>A0ABQ1JYX1_9FLAO</name>
<dbReference type="NCBIfam" id="NF033708">
    <property type="entry name" value="T9SS_Cterm_ChiA"/>
    <property type="match status" value="1"/>
</dbReference>
<dbReference type="EMBL" id="BMJE01000004">
    <property type="protein sequence ID" value="GGB78943.1"/>
    <property type="molecule type" value="Genomic_DNA"/>
</dbReference>
<evidence type="ECO:0000313" key="2">
    <source>
        <dbReference type="Proteomes" id="UP000615760"/>
    </source>
</evidence>
<sequence>MLLPFIGYSQTNLVSWNTTSAPTPNVSEITADAISVSSGNSLSNDSWSGYRIQGSPNGSKALNYNLYTQFSVSVAAGNTLTPSTFSFTYNSPNDNNGPKKLQVRYSTSPSFPSNGTELGTVNSLSRGSNSYELSFDFPAGYTVSENTTLYIRLYTYNQNNKWYSDFRLRNTTYNASVNGPTLSGTVTSSTNNGGDGGTTNPVTGALNGTYNVGNGGDFATITEAVNYLNDNGVSGPVTFLLTQVLYNNNSGETFPIVIEDFSGSSAANTVTFKPNTGINAKIESSNVNDWTGVSAVFKFQGADYITFNGSNTEDNTRNLIITNKDIVNYVSRSVFWLASNGSNGSTNITIKNCKIKQDNKNQGSNFCTGIYTGRDQNDNNGGITIAQANADNSNLTVQNNNFINVKQGVYVNGGNGGNRTTNVVITKNDLGAETNTETIIQPAYLFNVDGFEYSENYIHNLYRDTNAGDLRSAGIHVAGNTTNGYIIRNKMRDLTRTTTDSYTFAGITLESTNSNANILVANNFILNVAAQGNTTANENGHGINVADGGGYKIYNNTIVLNTNQQNNGYTAALYVHSDVDGGLDVRNNMFINNQTTGLRRTAILVNKPLSQINTVFTHLDYNNLYSTDKIGFISNSGSIDWSDNPDYQTTLSGWQSVTGKDTNSINELPVFVGEKDLHLASDENEAINNLGTLLSGITIDIDGQVRNIANPDMGADEFGSIELPEPGSGEGIYCDSSVTWNGTEWLNGEPTADTDVIFAGDYTQNSGDLYACSIFVLDGVSVTFEANSDAFVTHAVTVEENGNLTFESSSNLIQTTEVQNIGIVTVKRNSSKLKRLDYTAWSSPVSGSQTLLEFSPLTLTNRFYIYNTNTNLYNTVAPETTTFEKAKGYLIRVPNNFSSETPTVYEGSFEGTPNNGTVRIPLTYTGGNDSHNLVGNPYPSPININRFIDENIQNIQGTLWLWRKTNDPSKSSYCTVNKMGYVANSAPGGNSQENNGNDLIEDPFDITGEGVLNTGQGFIVRAINDEELVFKNSMRDAVNFSNFFRTEDTQAQQNVQNQTNRYWLNVVNADETATPVFSQALIAHSALSTNGYDNGYDGKSLLDADVNLYTVIVDEANEEDMKLAIQTRSIFDVNDTVKLGFSTEIAGTFEITIDHMDGLFAEGQEIYLVDNLTDTTYNLQEGDYSFTSETGTFENRFEIIYTIEALGTDVPQITKNEVVVYQQGKTVNIQSPQTIESVTVYDMVGKTLYTNNKVDNTEFSATLNTQQQVGIVVITLDNQQVVTKKIMMN</sequence>
<dbReference type="SMART" id="SM00710">
    <property type="entry name" value="PbH1"/>
    <property type="match status" value="8"/>
</dbReference>
<reference evidence="2" key="1">
    <citation type="journal article" date="2019" name="Int. J. Syst. Evol. Microbiol.">
        <title>The Global Catalogue of Microorganisms (GCM) 10K type strain sequencing project: providing services to taxonomists for standard genome sequencing and annotation.</title>
        <authorList>
            <consortium name="The Broad Institute Genomics Platform"/>
            <consortium name="The Broad Institute Genome Sequencing Center for Infectious Disease"/>
            <person name="Wu L."/>
            <person name="Ma J."/>
        </authorList>
    </citation>
    <scope>NUCLEOTIDE SEQUENCE [LARGE SCALE GENOMIC DNA]</scope>
    <source>
        <strain evidence="2">CGMCC 1.15461</strain>
    </source>
</reference>
<gene>
    <name evidence="1" type="ORF">GCM10007424_18900</name>
</gene>
<protein>
    <recommendedName>
        <fullName evidence="3">T9SS sorting signal type C domain-containing protein</fullName>
    </recommendedName>
</protein>
<dbReference type="Proteomes" id="UP000615760">
    <property type="component" value="Unassembled WGS sequence"/>
</dbReference>
<evidence type="ECO:0000313" key="1">
    <source>
        <dbReference type="EMBL" id="GGB78943.1"/>
    </source>
</evidence>